<dbReference type="EC" id="3.6.5.n1" evidence="11 12"/>
<comment type="function">
    <text evidence="9 12">Required for accurate and efficient protein synthesis under certain stress conditions. May act as a fidelity factor of the translation reaction, by catalyzing a one-codon backward translocation of tRNAs on improperly translocated ribosomes. Back-translocation proceeds from a post-translocation (POST) complex to a pre-translocation (PRE) complex, thus giving elongation factor G a second chance to translocate the tRNAs correctly. Binds to ribosomes in a GTP-dependent manner.</text>
</comment>
<dbReference type="SUPFAM" id="SSF54980">
    <property type="entry name" value="EF-G C-terminal domain-like"/>
    <property type="match status" value="2"/>
</dbReference>
<dbReference type="NCBIfam" id="TIGR00231">
    <property type="entry name" value="small_GTP"/>
    <property type="match status" value="1"/>
</dbReference>
<dbReference type="FunFam" id="3.30.70.2570:FF:000001">
    <property type="entry name" value="Translation factor GUF1, mitochondrial"/>
    <property type="match status" value="1"/>
</dbReference>
<dbReference type="Pfam" id="PF06421">
    <property type="entry name" value="LepA_C"/>
    <property type="match status" value="1"/>
</dbReference>
<dbReference type="CDD" id="cd16260">
    <property type="entry name" value="EF4_III"/>
    <property type="match status" value="1"/>
</dbReference>
<dbReference type="Proteomes" id="UP000215224">
    <property type="component" value="Chromosome"/>
</dbReference>
<dbReference type="FunFam" id="3.40.50.300:FF:000078">
    <property type="entry name" value="Elongation factor 4"/>
    <property type="match status" value="1"/>
</dbReference>
<dbReference type="SUPFAM" id="SSF52540">
    <property type="entry name" value="P-loop containing nucleoside triphosphate hydrolases"/>
    <property type="match status" value="1"/>
</dbReference>
<dbReference type="RefSeq" id="WP_066420957.1">
    <property type="nucleotide sequence ID" value="NZ_CP018866.1"/>
</dbReference>
<evidence type="ECO:0000256" key="2">
    <source>
        <dbReference type="ARBA" id="ARBA00022475"/>
    </source>
</evidence>
<evidence type="ECO:0000256" key="9">
    <source>
        <dbReference type="ARBA" id="ARBA00057626"/>
    </source>
</evidence>
<dbReference type="Gene3D" id="3.30.70.870">
    <property type="entry name" value="Elongation Factor G (Translational Gtpase), domain 3"/>
    <property type="match status" value="1"/>
</dbReference>
<evidence type="ECO:0000313" key="14">
    <source>
        <dbReference type="EMBL" id="AST92639.1"/>
    </source>
</evidence>
<dbReference type="GO" id="GO:0005886">
    <property type="term" value="C:plasma membrane"/>
    <property type="evidence" value="ECO:0007669"/>
    <property type="project" value="UniProtKB-SubCell"/>
</dbReference>
<dbReference type="Pfam" id="PF03144">
    <property type="entry name" value="GTP_EFTU_D2"/>
    <property type="match status" value="1"/>
</dbReference>
<organism evidence="14 15">
    <name type="scientific">Sutcliffiella cohnii</name>
    <dbReference type="NCBI Taxonomy" id="33932"/>
    <lineage>
        <taxon>Bacteria</taxon>
        <taxon>Bacillati</taxon>
        <taxon>Bacillota</taxon>
        <taxon>Bacilli</taxon>
        <taxon>Bacillales</taxon>
        <taxon>Bacillaceae</taxon>
        <taxon>Sutcliffiella</taxon>
    </lineage>
</organism>
<dbReference type="CDD" id="cd03699">
    <property type="entry name" value="EF4_II"/>
    <property type="match status" value="1"/>
</dbReference>
<dbReference type="GO" id="GO:0043022">
    <property type="term" value="F:ribosome binding"/>
    <property type="evidence" value="ECO:0007669"/>
    <property type="project" value="UniProtKB-UniRule"/>
</dbReference>
<dbReference type="InterPro" id="IPR031157">
    <property type="entry name" value="G_TR_CS"/>
</dbReference>
<gene>
    <name evidence="12" type="primary">lepA</name>
    <name evidence="14" type="ORF">BC6307_15725</name>
</gene>
<dbReference type="Gene3D" id="3.30.70.2570">
    <property type="entry name" value="Elongation factor 4, C-terminal domain"/>
    <property type="match status" value="1"/>
</dbReference>
<reference evidence="14 15" key="1">
    <citation type="submission" date="2016-12" db="EMBL/GenBank/DDBJ databases">
        <title>The whole genome sequencing and assembly of Bacillus cohnii DSM 6307T strain.</title>
        <authorList>
            <person name="Lee Y.-J."/>
            <person name="Yi H."/>
            <person name="Bahn Y.-S."/>
            <person name="Kim J.F."/>
            <person name="Lee D.-W."/>
        </authorList>
    </citation>
    <scope>NUCLEOTIDE SEQUENCE [LARGE SCALE GENOMIC DNA]</scope>
    <source>
        <strain evidence="14 15">DSM 6307</strain>
    </source>
</reference>
<dbReference type="InterPro" id="IPR004161">
    <property type="entry name" value="EFTu-like_2"/>
</dbReference>
<dbReference type="CDD" id="cd03709">
    <property type="entry name" value="lepA_C"/>
    <property type="match status" value="1"/>
</dbReference>
<dbReference type="FunFam" id="3.30.70.870:FF:000004">
    <property type="entry name" value="Translation factor GUF1, mitochondrial"/>
    <property type="match status" value="1"/>
</dbReference>
<feature type="binding site" evidence="12">
    <location>
        <begin position="140"/>
        <end position="143"/>
    </location>
    <ligand>
        <name>GTP</name>
        <dbReference type="ChEBI" id="CHEBI:37565"/>
    </ligand>
</feature>
<keyword evidence="15" id="KW-1185">Reference proteome</keyword>
<evidence type="ECO:0000256" key="4">
    <source>
        <dbReference type="ARBA" id="ARBA00022801"/>
    </source>
</evidence>
<comment type="similarity">
    <text evidence="1 12">Belongs to the TRAFAC class translation factor GTPase superfamily. Classic translation factor GTPase family. LepA subfamily.</text>
</comment>
<dbReference type="NCBIfam" id="TIGR01393">
    <property type="entry name" value="lepA"/>
    <property type="match status" value="1"/>
</dbReference>
<dbReference type="Gene3D" id="2.40.30.10">
    <property type="entry name" value="Translation factors"/>
    <property type="match status" value="1"/>
</dbReference>
<dbReference type="HAMAP" id="MF_00071">
    <property type="entry name" value="LepA"/>
    <property type="match status" value="1"/>
</dbReference>
<dbReference type="GO" id="GO:0005525">
    <property type="term" value="F:GTP binding"/>
    <property type="evidence" value="ECO:0007669"/>
    <property type="project" value="UniProtKB-UniRule"/>
</dbReference>
<evidence type="ECO:0000256" key="10">
    <source>
        <dbReference type="ARBA" id="ARBA00061052"/>
    </source>
</evidence>
<dbReference type="InterPro" id="IPR006297">
    <property type="entry name" value="EF-4"/>
</dbReference>
<feature type="binding site" evidence="12">
    <location>
        <begin position="23"/>
        <end position="28"/>
    </location>
    <ligand>
        <name>GTP</name>
        <dbReference type="ChEBI" id="CHEBI:37565"/>
    </ligand>
</feature>
<evidence type="ECO:0000256" key="1">
    <source>
        <dbReference type="ARBA" id="ARBA00005454"/>
    </source>
</evidence>
<accession>A0A223KT47</accession>
<keyword evidence="6 12" id="KW-0342">GTP-binding</keyword>
<dbReference type="EMBL" id="CP018866">
    <property type="protein sequence ID" value="AST92639.1"/>
    <property type="molecule type" value="Genomic_DNA"/>
</dbReference>
<dbReference type="InterPro" id="IPR027417">
    <property type="entry name" value="P-loop_NTPase"/>
</dbReference>
<dbReference type="Pfam" id="PF00679">
    <property type="entry name" value="EFG_C"/>
    <property type="match status" value="1"/>
</dbReference>
<evidence type="ECO:0000256" key="3">
    <source>
        <dbReference type="ARBA" id="ARBA00022741"/>
    </source>
</evidence>
<keyword evidence="14" id="KW-0251">Elongation factor</keyword>
<dbReference type="PANTHER" id="PTHR43512">
    <property type="entry name" value="TRANSLATION FACTOR GUF1-RELATED"/>
    <property type="match status" value="1"/>
</dbReference>
<comment type="subcellular location">
    <subcellularLocation>
        <location evidence="12">Cell membrane</location>
        <topology evidence="12">Peripheral membrane protein</topology>
        <orientation evidence="12">Cytoplasmic side</orientation>
    </subcellularLocation>
</comment>
<dbReference type="PANTHER" id="PTHR43512:SF4">
    <property type="entry name" value="TRANSLATION FACTOR GUF1 HOMOLOG, CHLOROPLASTIC"/>
    <property type="match status" value="1"/>
</dbReference>
<dbReference type="PROSITE" id="PS51722">
    <property type="entry name" value="G_TR_2"/>
    <property type="match status" value="1"/>
</dbReference>
<dbReference type="InterPro" id="IPR035654">
    <property type="entry name" value="LepA_IV"/>
</dbReference>
<dbReference type="GO" id="GO:0045727">
    <property type="term" value="P:positive regulation of translation"/>
    <property type="evidence" value="ECO:0007669"/>
    <property type="project" value="UniProtKB-UniRule"/>
</dbReference>
<sequence>MNREERLERQSKIRNFSIIAHIDHGKSTLADRILEKTSALTQREMKAQLLDSMDLERERGITIKLNAVQLRYKAKDGETYIFHLIDTPGHVDFTYEVSRSLAACEGAILVVDAAQGIEAQTLANVYLALDNNLEIMPVINKIDLPSAEPERVRQEIEDVIGLDASEAVLASAKAGIGIEDILEQAVQKIPAPEGDPEAPLKALIFDSLFDPYRGVVAYIRVVEGTVKVGDKIKMMATGKEFEVNEVGVFTPKPLQLDELTVGDVGFLTASIKNVGDTRVGDTITSAKNGATEPLPGYRKLNPMVFCGLYPIDSAKFNDLRDALEKLELNDSALQYEPETSQALGFGFRCGFLGLLHMEIIQERIEREFNIDLITTAPSVIYNVFLTDGEELRVDNPSNMPDPQSIDRVEEPYVKATIMVPNDYVGAVMELCQDKRGNFIDMQYLDEKRVSIIYEIPLAEIVYDFFDQLKSNTKGYASFDYELIGYKPSKLVKMDILLNAEYVDALSFIVHRDAAYERGKVIVEKLKDLIPRQQFEVPIQAAIGQKIVARSTIKAMRKNVLAKCYGGDISRKRKLLEKQKEGKKRMKSVGSVEVPQEAFMAVLKMDDSNSKK</sequence>
<name>A0A223KT47_9BACI</name>
<dbReference type="FunFam" id="2.40.30.10:FF:000015">
    <property type="entry name" value="Translation factor GUF1, mitochondrial"/>
    <property type="match status" value="1"/>
</dbReference>
<dbReference type="CDD" id="cd01890">
    <property type="entry name" value="LepA"/>
    <property type="match status" value="1"/>
</dbReference>
<evidence type="ECO:0000256" key="11">
    <source>
        <dbReference type="ARBA" id="ARBA00066744"/>
    </source>
</evidence>
<dbReference type="InterPro" id="IPR005225">
    <property type="entry name" value="Small_GTP-bd"/>
</dbReference>
<comment type="similarity">
    <text evidence="10">Belongs to the GTP-binding elongation factor family. LepA subfamily.</text>
</comment>
<keyword evidence="3 12" id="KW-0547">Nucleotide-binding</keyword>
<evidence type="ECO:0000256" key="5">
    <source>
        <dbReference type="ARBA" id="ARBA00022917"/>
    </source>
</evidence>
<evidence type="ECO:0000256" key="7">
    <source>
        <dbReference type="ARBA" id="ARBA00023136"/>
    </source>
</evidence>
<dbReference type="InterPro" id="IPR038363">
    <property type="entry name" value="LepA_C_sf"/>
</dbReference>
<dbReference type="KEGG" id="bcoh:BC6307_15725"/>
<dbReference type="GO" id="GO:0003924">
    <property type="term" value="F:GTPase activity"/>
    <property type="evidence" value="ECO:0007669"/>
    <property type="project" value="UniProtKB-UniRule"/>
</dbReference>
<dbReference type="PROSITE" id="PS00301">
    <property type="entry name" value="G_TR_1"/>
    <property type="match status" value="1"/>
</dbReference>
<dbReference type="Pfam" id="PF00009">
    <property type="entry name" value="GTP_EFTU"/>
    <property type="match status" value="1"/>
</dbReference>
<dbReference type="InterPro" id="IPR000795">
    <property type="entry name" value="T_Tr_GTP-bd_dom"/>
</dbReference>
<keyword evidence="4 12" id="KW-0378">Hydrolase</keyword>
<evidence type="ECO:0000256" key="8">
    <source>
        <dbReference type="ARBA" id="ARBA00050293"/>
    </source>
</evidence>
<proteinExistence type="inferred from homology"/>
<dbReference type="FunFam" id="3.30.70.240:FF:000007">
    <property type="entry name" value="Translation factor GUF1, mitochondrial"/>
    <property type="match status" value="1"/>
</dbReference>
<evidence type="ECO:0000256" key="6">
    <source>
        <dbReference type="ARBA" id="ARBA00023134"/>
    </source>
</evidence>
<dbReference type="SMART" id="SM00838">
    <property type="entry name" value="EFG_C"/>
    <property type="match status" value="1"/>
</dbReference>
<dbReference type="InterPro" id="IPR013842">
    <property type="entry name" value="LepA_CTD"/>
</dbReference>
<dbReference type="PRINTS" id="PR00315">
    <property type="entry name" value="ELONGATNFCT"/>
</dbReference>
<comment type="catalytic activity">
    <reaction evidence="8 12">
        <text>GTP + H2O = GDP + phosphate + H(+)</text>
        <dbReference type="Rhea" id="RHEA:19669"/>
        <dbReference type="ChEBI" id="CHEBI:15377"/>
        <dbReference type="ChEBI" id="CHEBI:15378"/>
        <dbReference type="ChEBI" id="CHEBI:37565"/>
        <dbReference type="ChEBI" id="CHEBI:43474"/>
        <dbReference type="ChEBI" id="CHEBI:58189"/>
        <dbReference type="EC" id="3.6.5.n1"/>
    </reaction>
</comment>
<dbReference type="GO" id="GO:0003746">
    <property type="term" value="F:translation elongation factor activity"/>
    <property type="evidence" value="ECO:0007669"/>
    <property type="project" value="UniProtKB-UniRule"/>
</dbReference>
<dbReference type="Gene3D" id="3.30.70.240">
    <property type="match status" value="1"/>
</dbReference>
<protein>
    <recommendedName>
        <fullName evidence="11 12">Elongation factor 4</fullName>
        <shortName evidence="12">EF-4</shortName>
        <ecNumber evidence="11 12">3.6.5.n1</ecNumber>
    </recommendedName>
    <alternativeName>
        <fullName evidence="12">Ribosomal back-translocase LepA</fullName>
    </alternativeName>
</protein>
<keyword evidence="7 12" id="KW-0472">Membrane</keyword>
<dbReference type="Gene3D" id="3.40.50.300">
    <property type="entry name" value="P-loop containing nucleotide triphosphate hydrolases"/>
    <property type="match status" value="1"/>
</dbReference>
<keyword evidence="2 12" id="KW-1003">Cell membrane</keyword>
<dbReference type="AlphaFoldDB" id="A0A223KT47"/>
<evidence type="ECO:0000259" key="13">
    <source>
        <dbReference type="PROSITE" id="PS51722"/>
    </source>
</evidence>
<dbReference type="InterPro" id="IPR000640">
    <property type="entry name" value="EFG_V-like"/>
</dbReference>
<keyword evidence="5 12" id="KW-0648">Protein biosynthesis</keyword>
<evidence type="ECO:0000256" key="12">
    <source>
        <dbReference type="HAMAP-Rule" id="MF_00071"/>
    </source>
</evidence>
<evidence type="ECO:0000313" key="15">
    <source>
        <dbReference type="Proteomes" id="UP000215224"/>
    </source>
</evidence>
<feature type="domain" description="Tr-type G" evidence="13">
    <location>
        <begin position="11"/>
        <end position="193"/>
    </location>
</feature>
<dbReference type="InterPro" id="IPR035647">
    <property type="entry name" value="EFG_III/V"/>
</dbReference>
<dbReference type="STRING" id="1314751.GCA_001591425_04587"/>